<feature type="compositionally biased region" description="Basic and acidic residues" evidence="7">
    <location>
        <begin position="954"/>
        <end position="969"/>
    </location>
</feature>
<feature type="compositionally biased region" description="Low complexity" evidence="7">
    <location>
        <begin position="149"/>
        <end position="159"/>
    </location>
</feature>
<evidence type="ECO:0000256" key="5">
    <source>
        <dbReference type="ARBA" id="ARBA00023054"/>
    </source>
</evidence>
<feature type="domain" description="Angiomotin C-terminal" evidence="8">
    <location>
        <begin position="469"/>
        <end position="658"/>
    </location>
</feature>
<feature type="region of interest" description="Disordered" evidence="7">
    <location>
        <begin position="60"/>
        <end position="93"/>
    </location>
</feature>
<evidence type="ECO:0000256" key="1">
    <source>
        <dbReference type="ARBA" id="ARBA00004282"/>
    </source>
</evidence>
<feature type="region of interest" description="Disordered" evidence="7">
    <location>
        <begin position="503"/>
        <end position="543"/>
    </location>
</feature>
<feature type="compositionally biased region" description="Basic and acidic residues" evidence="7">
    <location>
        <begin position="1052"/>
        <end position="1063"/>
    </location>
</feature>
<feature type="coiled-coil region" evidence="6">
    <location>
        <begin position="407"/>
        <end position="469"/>
    </location>
</feature>
<keyword evidence="5 6" id="KW-0175">Coiled coil</keyword>
<evidence type="ECO:0000259" key="8">
    <source>
        <dbReference type="Pfam" id="PF12240"/>
    </source>
</evidence>
<feature type="region of interest" description="Disordered" evidence="7">
    <location>
        <begin position="258"/>
        <end position="289"/>
    </location>
</feature>
<accession>A0ABR1AS74</accession>
<dbReference type="PANTHER" id="PTHR14826:SF14">
    <property type="entry name" value="ANGIOMOTIN_C DOMAIN-CONTAINING PROTEIN"/>
    <property type="match status" value="1"/>
</dbReference>
<comment type="subcellular location">
    <subcellularLocation>
        <location evidence="1">Cell junction</location>
    </subcellularLocation>
</comment>
<feature type="compositionally biased region" description="Basic and acidic residues" evidence="7">
    <location>
        <begin position="998"/>
        <end position="1024"/>
    </location>
</feature>
<feature type="compositionally biased region" description="Polar residues" evidence="7">
    <location>
        <begin position="512"/>
        <end position="532"/>
    </location>
</feature>
<dbReference type="PRINTS" id="PR01807">
    <property type="entry name" value="ANGIOMOTIN"/>
</dbReference>
<reference evidence="9 10" key="1">
    <citation type="submission" date="2023-09" db="EMBL/GenBank/DDBJ databases">
        <title>Genomes of two closely related lineages of the louse Polyplax serrata with different host specificities.</title>
        <authorList>
            <person name="Martinu J."/>
            <person name="Tarabai H."/>
            <person name="Stefka J."/>
            <person name="Hypsa V."/>
        </authorList>
    </citation>
    <scope>NUCLEOTIDE SEQUENCE [LARGE SCALE GENOMIC DNA]</scope>
    <source>
        <strain evidence="9">98ZLc_SE</strain>
    </source>
</reference>
<evidence type="ECO:0000256" key="4">
    <source>
        <dbReference type="ARBA" id="ARBA00022949"/>
    </source>
</evidence>
<dbReference type="InterPro" id="IPR051747">
    <property type="entry name" value="Angiomotin-like"/>
</dbReference>
<evidence type="ECO:0000313" key="9">
    <source>
        <dbReference type="EMBL" id="KAK6626787.1"/>
    </source>
</evidence>
<name>A0ABR1AS74_POLSC</name>
<keyword evidence="10" id="KW-1185">Reference proteome</keyword>
<feature type="region of interest" description="Disordered" evidence="7">
    <location>
        <begin position="13"/>
        <end position="48"/>
    </location>
</feature>
<feature type="region of interest" description="Disordered" evidence="7">
    <location>
        <begin position="921"/>
        <end position="1183"/>
    </location>
</feature>
<dbReference type="InterPro" id="IPR024646">
    <property type="entry name" value="Angiomotin_C"/>
</dbReference>
<organism evidence="9 10">
    <name type="scientific">Polyplax serrata</name>
    <name type="common">Common mouse louse</name>
    <dbReference type="NCBI Taxonomy" id="468196"/>
    <lineage>
        <taxon>Eukaryota</taxon>
        <taxon>Metazoa</taxon>
        <taxon>Ecdysozoa</taxon>
        <taxon>Arthropoda</taxon>
        <taxon>Hexapoda</taxon>
        <taxon>Insecta</taxon>
        <taxon>Pterygota</taxon>
        <taxon>Neoptera</taxon>
        <taxon>Paraneoptera</taxon>
        <taxon>Psocodea</taxon>
        <taxon>Troctomorpha</taxon>
        <taxon>Phthiraptera</taxon>
        <taxon>Anoplura</taxon>
        <taxon>Polyplacidae</taxon>
        <taxon>Polyplax</taxon>
    </lineage>
</organism>
<dbReference type="PANTHER" id="PTHR14826">
    <property type="entry name" value="ANGIOMOTIN"/>
    <property type="match status" value="1"/>
</dbReference>
<feature type="region of interest" description="Disordered" evidence="7">
    <location>
        <begin position="218"/>
        <end position="243"/>
    </location>
</feature>
<feature type="compositionally biased region" description="Low complexity" evidence="7">
    <location>
        <begin position="1134"/>
        <end position="1150"/>
    </location>
</feature>
<keyword evidence="4" id="KW-0965">Cell junction</keyword>
<feature type="compositionally biased region" description="Basic and acidic residues" evidence="7">
    <location>
        <begin position="1072"/>
        <end position="1081"/>
    </location>
</feature>
<comment type="similarity">
    <text evidence="2">Belongs to the angiomotin family.</text>
</comment>
<feature type="coiled-coil region" evidence="6">
    <location>
        <begin position="546"/>
        <end position="651"/>
    </location>
</feature>
<dbReference type="Proteomes" id="UP001359485">
    <property type="component" value="Unassembled WGS sequence"/>
</dbReference>
<evidence type="ECO:0000256" key="7">
    <source>
        <dbReference type="SAM" id="MobiDB-lite"/>
    </source>
</evidence>
<sequence length="1183" mass="130598">MSALQPNRFINFQTNTNRSQHMQTGTNGFPQNLSFSGSETDVSTSNENLSHEERYVIRHTARQEPQGQENLAAPSSNRSSLKQGELGSNRSSLDVSTCSYNTLIIHNADESWAGRLSGIRDGNNMSENNSPHHSHVQSDPNKPLVLQKGSNSPSPSLSGGKDRTSYDGNGRLLYDPGVRDITDIPDDYLNQSQVLKHLAKEVKVPPSSLVEESVDTINEHKRHSLPRRDNPPPEYPGGKFYSESSPSTILMQKFKNGKKEKTHMSKSQPDLSKVGVGRPKTKGREEFGDGGKRWAEMVNNLAQENSRLKAEAESYMQKVAKTQKLEQEISKVHRAQEELVQSFERRGRLEREARSRLQNDCRRLQETNRSLRDQIEVLSSQLLSSRIPSGDAPDALRRELSNRDILIAQLITQNKELAASKERQEIELAAQRATLQEQRTHIDILDTALTNAQENVVRLEEECRKKQMYVELVSQLKSALATQQQASSRREQTEHKLRLQLEGELRAERAKNTGNDSSSGLGANSNGFNSGTAPAGESSPELKRKLREREELIMRLEGEVAKWEQRYLEESALRQAAIDAASLPKDAKIAALEKTSQETEKLIAEARSEKIRHMDEVHAAQKKVADLEARVKDLESKLAEKDAMIKVLQKHTYDKEVSASYPSIALGRSPHHTPHGSLNTDLLGTSVSREELGKKKDLPYWVTNRLTAPKNSVGTVVGPSAGVFSTVSSVLTSTAGYTPFSGCNDAAASKLFHPSTYHPSTSASFNTTTSLSCNDSTNKLGYHGGDSSSKLSFGGDSTSKLSFGGESGSKLSFHGTEASNKMGYASYRGKFGTNQSFDDTKKSLDDQLKELDSQLDSQLLSKRGLCCFPGFSNPSTTPRKGKISQPLLAGVVGLENAGGFLGGFVRSEQQERPEEMLLLEKQGRSSQRQRMPELERAGSLPPSSLPRPRRSRERKLGEYGRLSDGEATRKASTNSSGSEDQIITKTTPPRPPTQSKLEYTRFGDARKTSNDSGKIDFRFGDSRKTPPPLESSNFGMFEQRKNSGSESPNKFEYTRLCDPRKTPPLDSTSKLEFSRYSDSRKTPPIGVENSPKNTVKKSFIPHPRKLGEYGRLIGKGSAIRMSADSTPSRGPRDSAASASGESGTSASTSSDQSKVRLFSPSPTRRASSLSRDTPSCGKYRIHF</sequence>
<feature type="compositionally biased region" description="Polar residues" evidence="7">
    <location>
        <begin position="1160"/>
        <end position="1173"/>
    </location>
</feature>
<protein>
    <recommendedName>
        <fullName evidence="8">Angiomotin C-terminal domain-containing protein</fullName>
    </recommendedName>
</protein>
<feature type="compositionally biased region" description="Polar residues" evidence="7">
    <location>
        <begin position="970"/>
        <end position="983"/>
    </location>
</feature>
<keyword evidence="3" id="KW-0597">Phosphoprotein</keyword>
<evidence type="ECO:0000256" key="2">
    <source>
        <dbReference type="ARBA" id="ARBA00010300"/>
    </source>
</evidence>
<feature type="coiled-coil region" evidence="6">
    <location>
        <begin position="298"/>
        <end position="381"/>
    </location>
</feature>
<proteinExistence type="inferred from homology"/>
<evidence type="ECO:0000313" key="10">
    <source>
        <dbReference type="Proteomes" id="UP001359485"/>
    </source>
</evidence>
<comment type="caution">
    <text evidence="9">The sequence shown here is derived from an EMBL/GenBank/DDBJ whole genome shotgun (WGS) entry which is preliminary data.</text>
</comment>
<feature type="compositionally biased region" description="Polar residues" evidence="7">
    <location>
        <begin position="63"/>
        <end position="93"/>
    </location>
</feature>
<dbReference type="InterPro" id="IPR009114">
    <property type="entry name" value="Angiomotin"/>
</dbReference>
<evidence type="ECO:0000256" key="6">
    <source>
        <dbReference type="SAM" id="Coils"/>
    </source>
</evidence>
<gene>
    <name evidence="9" type="ORF">RUM44_009264</name>
</gene>
<feature type="region of interest" description="Disordered" evidence="7">
    <location>
        <begin position="119"/>
        <end position="171"/>
    </location>
</feature>
<dbReference type="EMBL" id="JAWJWF010000045">
    <property type="protein sequence ID" value="KAK6626787.1"/>
    <property type="molecule type" value="Genomic_DNA"/>
</dbReference>
<dbReference type="Pfam" id="PF12240">
    <property type="entry name" value="Angiomotin_C"/>
    <property type="match status" value="1"/>
</dbReference>
<evidence type="ECO:0000256" key="3">
    <source>
        <dbReference type="ARBA" id="ARBA00022553"/>
    </source>
</evidence>